<protein>
    <submittedName>
        <fullName evidence="1">Uncharacterized protein</fullName>
    </submittedName>
</protein>
<dbReference type="AlphaFoldDB" id="A0A2P2NZ62"/>
<reference evidence="1" key="1">
    <citation type="submission" date="2018-02" db="EMBL/GenBank/DDBJ databases">
        <title>Rhizophora mucronata_Transcriptome.</title>
        <authorList>
            <person name="Meera S.P."/>
            <person name="Sreeshan A."/>
            <person name="Augustine A."/>
        </authorList>
    </citation>
    <scope>NUCLEOTIDE SEQUENCE</scope>
    <source>
        <tissue evidence="1">Leaf</tissue>
    </source>
</reference>
<accession>A0A2P2NZ62</accession>
<dbReference type="EMBL" id="GGEC01067286">
    <property type="protein sequence ID" value="MBX47770.1"/>
    <property type="molecule type" value="Transcribed_RNA"/>
</dbReference>
<name>A0A2P2NZ62_RHIMU</name>
<sequence>MIHKQACGSNWTAHYGPSLFNKSHNFLLEICAESSPSHL</sequence>
<organism evidence="1">
    <name type="scientific">Rhizophora mucronata</name>
    <name type="common">Asiatic mangrove</name>
    <dbReference type="NCBI Taxonomy" id="61149"/>
    <lineage>
        <taxon>Eukaryota</taxon>
        <taxon>Viridiplantae</taxon>
        <taxon>Streptophyta</taxon>
        <taxon>Embryophyta</taxon>
        <taxon>Tracheophyta</taxon>
        <taxon>Spermatophyta</taxon>
        <taxon>Magnoliopsida</taxon>
        <taxon>eudicotyledons</taxon>
        <taxon>Gunneridae</taxon>
        <taxon>Pentapetalae</taxon>
        <taxon>rosids</taxon>
        <taxon>fabids</taxon>
        <taxon>Malpighiales</taxon>
        <taxon>Rhizophoraceae</taxon>
        <taxon>Rhizophora</taxon>
    </lineage>
</organism>
<proteinExistence type="predicted"/>
<evidence type="ECO:0000313" key="1">
    <source>
        <dbReference type="EMBL" id="MBX47770.1"/>
    </source>
</evidence>